<dbReference type="Proteomes" id="UP000678374">
    <property type="component" value="Unassembled WGS sequence"/>
</dbReference>
<gene>
    <name evidence="1" type="ORF">KAK06_03670</name>
</gene>
<name>A0A941BHX1_9BURK</name>
<dbReference type="AlphaFoldDB" id="A0A941BHX1"/>
<dbReference type="RefSeq" id="WP_210800465.1">
    <property type="nucleotide sequence ID" value="NZ_JAGQDE010000002.1"/>
</dbReference>
<comment type="caution">
    <text evidence="1">The sequence shown here is derived from an EMBL/GenBank/DDBJ whole genome shotgun (WGS) entry which is preliminary data.</text>
</comment>
<dbReference type="EMBL" id="JAGQDE010000002">
    <property type="protein sequence ID" value="MBQ0958047.1"/>
    <property type="molecule type" value="Genomic_DNA"/>
</dbReference>
<keyword evidence="1" id="KW-0808">Transferase</keyword>
<reference evidence="1" key="1">
    <citation type="submission" date="2021-04" db="EMBL/GenBank/DDBJ databases">
        <title>The genome sequence of Ideonella sp. 4Y11.</title>
        <authorList>
            <person name="Liu Y."/>
        </authorList>
    </citation>
    <scope>NUCLEOTIDE SEQUENCE</scope>
    <source>
        <strain evidence="1">4Y11</strain>
    </source>
</reference>
<sequence>MFERPHHRRIAALLSALDAELLRTHHCLFGGGTLIALLHGEYRESRDVDFLVSDLTCYRALRGVVTQQGIGGLFRTPVAALREVRMDQYGIRTLIEVEAVPIKFEIVLEARIALDGPMPSAAVCGVSALSPVDQVAEKLLANADRWADDAVDARDLIDLAMMLPDGRIPRAALDKASGAYSSIEADLDKAKAHIERPGRLARCMTHLQMTLPPALLLDRIRRLRPAPPSRRRGAP</sequence>
<dbReference type="InterPro" id="IPR014942">
    <property type="entry name" value="AbiEii"/>
</dbReference>
<organism evidence="1 2">
    <name type="scientific">Ideonella aquatica</name>
    <dbReference type="NCBI Taxonomy" id="2824119"/>
    <lineage>
        <taxon>Bacteria</taxon>
        <taxon>Pseudomonadati</taxon>
        <taxon>Pseudomonadota</taxon>
        <taxon>Betaproteobacteria</taxon>
        <taxon>Burkholderiales</taxon>
        <taxon>Sphaerotilaceae</taxon>
        <taxon>Ideonella</taxon>
    </lineage>
</organism>
<accession>A0A941BHX1</accession>
<protein>
    <submittedName>
        <fullName evidence="1">Nucleotidyl transferase AbiEii/AbiGii toxin family protein</fullName>
    </submittedName>
</protein>
<dbReference type="GO" id="GO:0016740">
    <property type="term" value="F:transferase activity"/>
    <property type="evidence" value="ECO:0007669"/>
    <property type="project" value="UniProtKB-KW"/>
</dbReference>
<evidence type="ECO:0000313" key="2">
    <source>
        <dbReference type="Proteomes" id="UP000678374"/>
    </source>
</evidence>
<evidence type="ECO:0000313" key="1">
    <source>
        <dbReference type="EMBL" id="MBQ0958047.1"/>
    </source>
</evidence>
<proteinExistence type="predicted"/>
<keyword evidence="2" id="KW-1185">Reference proteome</keyword>
<dbReference type="Pfam" id="PF08843">
    <property type="entry name" value="AbiEii"/>
    <property type="match status" value="1"/>
</dbReference>